<dbReference type="EMBL" id="BDDD01000243">
    <property type="protein sequence ID" value="GAV62211.1"/>
    <property type="molecule type" value="Genomic_DNA"/>
</dbReference>
<sequence length="403" mass="45344">MLRTEPSFCIYNDGFESEQVSGPEGFEGEEVLKRTVTIGESIEGISSDEFSFGKKHMGLIEEQKEEEASEEGEEKEQVLDGIKGLIVAEEIEQPSSPMYLAAGLGIDGAGFGGGGVDGIDFNLPNFAKGGDAEEYYKKKLDEYPCHPLLLRNFAQLLKTKGDFHGAEEYYRRATLADPDDGEILSKYAKLIWEIHHDQDRALSYFEQAAEAAPQDSHVLAEYASFLWEIDNDGEEDSAPFEHMEIEEKGGLNELDNSALREGIPARIHIDVAGPTSTDANDHHNVEEYYRKKIEENPSNALFLRNYAQFLHKSMGDLQGAEEYYLRAILCDSRDGEMISQYAKLVWELHHDHDRALSYYEQAVQATPEDSNVLGAYACFLWETEDEEDNAMPYQLQMPVLHAA</sequence>
<organism evidence="2 3">
    <name type="scientific">Cephalotus follicularis</name>
    <name type="common">Albany pitcher plant</name>
    <dbReference type="NCBI Taxonomy" id="3775"/>
    <lineage>
        <taxon>Eukaryota</taxon>
        <taxon>Viridiplantae</taxon>
        <taxon>Streptophyta</taxon>
        <taxon>Embryophyta</taxon>
        <taxon>Tracheophyta</taxon>
        <taxon>Spermatophyta</taxon>
        <taxon>Magnoliopsida</taxon>
        <taxon>eudicotyledons</taxon>
        <taxon>Gunneridae</taxon>
        <taxon>Pentapetalae</taxon>
        <taxon>rosids</taxon>
        <taxon>fabids</taxon>
        <taxon>Oxalidales</taxon>
        <taxon>Cephalotaceae</taxon>
        <taxon>Cephalotus</taxon>
    </lineage>
</organism>
<dbReference type="PANTHER" id="PTHR26312">
    <property type="entry name" value="TETRATRICOPEPTIDE REPEAT PROTEIN 5"/>
    <property type="match status" value="1"/>
</dbReference>
<dbReference type="Gene3D" id="1.25.40.10">
    <property type="entry name" value="Tetratricopeptide repeat domain"/>
    <property type="match status" value="2"/>
</dbReference>
<dbReference type="InterPro" id="IPR019734">
    <property type="entry name" value="TPR_rpt"/>
</dbReference>
<dbReference type="OrthoDB" id="1919713at2759"/>
<dbReference type="InParanoid" id="A0A1Q3B2G4"/>
<dbReference type="Pfam" id="PF13432">
    <property type="entry name" value="TPR_16"/>
    <property type="match status" value="1"/>
</dbReference>
<evidence type="ECO:0000256" key="1">
    <source>
        <dbReference type="PROSITE-ProRule" id="PRU00339"/>
    </source>
</evidence>
<accession>A0A1Q3B2G4</accession>
<dbReference type="GO" id="GO:0006396">
    <property type="term" value="P:RNA processing"/>
    <property type="evidence" value="ECO:0007669"/>
    <property type="project" value="InterPro"/>
</dbReference>
<dbReference type="PROSITE" id="PS50005">
    <property type="entry name" value="TPR"/>
    <property type="match status" value="1"/>
</dbReference>
<dbReference type="SMART" id="SM00028">
    <property type="entry name" value="TPR"/>
    <property type="match status" value="3"/>
</dbReference>
<protein>
    <submittedName>
        <fullName evidence="2">TPR_11 domain-containing protein</fullName>
    </submittedName>
</protein>
<dbReference type="InterPro" id="IPR003107">
    <property type="entry name" value="HAT"/>
</dbReference>
<dbReference type="AlphaFoldDB" id="A0A1Q3B2G4"/>
<dbReference type="FunCoup" id="A0A1Q3B2G4">
    <property type="interactions" value="4"/>
</dbReference>
<keyword evidence="1" id="KW-0802">TPR repeat</keyword>
<dbReference type="InterPro" id="IPR011990">
    <property type="entry name" value="TPR-like_helical_dom_sf"/>
</dbReference>
<name>A0A1Q3B2G4_CEPFO</name>
<proteinExistence type="predicted"/>
<keyword evidence="3" id="KW-1185">Reference proteome</keyword>
<gene>
    <name evidence="2" type="ORF">CFOL_v3_05735</name>
</gene>
<dbReference type="SMART" id="SM00386">
    <property type="entry name" value="HAT"/>
    <property type="match status" value="5"/>
</dbReference>
<comment type="caution">
    <text evidence="2">The sequence shown here is derived from an EMBL/GenBank/DDBJ whole genome shotgun (WGS) entry which is preliminary data.</text>
</comment>
<evidence type="ECO:0000313" key="3">
    <source>
        <dbReference type="Proteomes" id="UP000187406"/>
    </source>
</evidence>
<dbReference type="Proteomes" id="UP000187406">
    <property type="component" value="Unassembled WGS sequence"/>
</dbReference>
<feature type="repeat" description="TPR" evidence="1">
    <location>
        <begin position="147"/>
        <end position="180"/>
    </location>
</feature>
<dbReference type="SUPFAM" id="SSF48452">
    <property type="entry name" value="TPR-like"/>
    <property type="match status" value="1"/>
</dbReference>
<evidence type="ECO:0000313" key="2">
    <source>
        <dbReference type="EMBL" id="GAV62211.1"/>
    </source>
</evidence>
<reference evidence="3" key="1">
    <citation type="submission" date="2016-04" db="EMBL/GenBank/DDBJ databases">
        <title>Cephalotus genome sequencing.</title>
        <authorList>
            <person name="Fukushima K."/>
            <person name="Hasebe M."/>
            <person name="Fang X."/>
        </authorList>
    </citation>
    <scope>NUCLEOTIDE SEQUENCE [LARGE SCALE GENOMIC DNA]</scope>
    <source>
        <strain evidence="3">cv. St1</strain>
    </source>
</reference>
<dbReference type="PANTHER" id="PTHR26312:SF217">
    <property type="entry name" value="N-ACETYLGLUCOSAMINE TRANSFERASE, OGT PROTEIN, PUTATIVE-RELATED"/>
    <property type="match status" value="1"/>
</dbReference>